<dbReference type="InterPro" id="IPR025340">
    <property type="entry name" value="DUF4246"/>
</dbReference>
<organism evidence="3 4">
    <name type="scientific">Gymnopilus dilepis</name>
    <dbReference type="NCBI Taxonomy" id="231916"/>
    <lineage>
        <taxon>Eukaryota</taxon>
        <taxon>Fungi</taxon>
        <taxon>Dikarya</taxon>
        <taxon>Basidiomycota</taxon>
        <taxon>Agaricomycotina</taxon>
        <taxon>Agaricomycetes</taxon>
        <taxon>Agaricomycetidae</taxon>
        <taxon>Agaricales</taxon>
        <taxon>Agaricineae</taxon>
        <taxon>Hymenogastraceae</taxon>
        <taxon>Gymnopilus</taxon>
    </lineage>
</organism>
<dbReference type="PANTHER" id="PTHR33119">
    <property type="entry name" value="IFI3P"/>
    <property type="match status" value="1"/>
</dbReference>
<dbReference type="InterPro" id="IPR049207">
    <property type="entry name" value="DUF4246_N"/>
</dbReference>
<feature type="domain" description="DUF4246" evidence="2">
    <location>
        <begin position="21"/>
        <end position="99"/>
    </location>
</feature>
<dbReference type="InParanoid" id="A0A409X2R7"/>
<dbReference type="EMBL" id="NHYE01004364">
    <property type="protein sequence ID" value="PPQ85031.1"/>
    <property type="molecule type" value="Genomic_DNA"/>
</dbReference>
<evidence type="ECO:0000259" key="1">
    <source>
        <dbReference type="Pfam" id="PF14033"/>
    </source>
</evidence>
<evidence type="ECO:0000313" key="3">
    <source>
        <dbReference type="EMBL" id="PPQ85031.1"/>
    </source>
</evidence>
<evidence type="ECO:0000313" key="4">
    <source>
        <dbReference type="Proteomes" id="UP000284706"/>
    </source>
</evidence>
<keyword evidence="4" id="KW-1185">Reference proteome</keyword>
<reference evidence="3 4" key="1">
    <citation type="journal article" date="2018" name="Evol. Lett.">
        <title>Horizontal gene cluster transfer increased hallucinogenic mushroom diversity.</title>
        <authorList>
            <person name="Reynolds H.T."/>
            <person name="Vijayakumar V."/>
            <person name="Gluck-Thaler E."/>
            <person name="Korotkin H.B."/>
            <person name="Matheny P.B."/>
            <person name="Slot J.C."/>
        </authorList>
    </citation>
    <scope>NUCLEOTIDE SEQUENCE [LARGE SCALE GENOMIC DNA]</scope>
    <source>
        <strain evidence="3 4">SRW20</strain>
    </source>
</reference>
<dbReference type="STRING" id="231916.A0A409X2R7"/>
<gene>
    <name evidence="3" type="ORF">CVT26_007768</name>
</gene>
<evidence type="ECO:0000259" key="2">
    <source>
        <dbReference type="Pfam" id="PF21666"/>
    </source>
</evidence>
<name>A0A409X2R7_9AGAR</name>
<feature type="non-terminal residue" evidence="3">
    <location>
        <position position="257"/>
    </location>
</feature>
<dbReference type="Pfam" id="PF21666">
    <property type="entry name" value="DUF4246_N"/>
    <property type="match status" value="1"/>
</dbReference>
<dbReference type="Proteomes" id="UP000284706">
    <property type="component" value="Unassembled WGS sequence"/>
</dbReference>
<dbReference type="OrthoDB" id="415532at2759"/>
<comment type="caution">
    <text evidence="3">The sequence shown here is derived from an EMBL/GenBank/DDBJ whole genome shotgun (WGS) entry which is preliminary data.</text>
</comment>
<proteinExistence type="predicted"/>
<dbReference type="AlphaFoldDB" id="A0A409X2R7"/>
<feature type="domain" description="DUF4246" evidence="1">
    <location>
        <begin position="110"/>
        <end position="224"/>
    </location>
</feature>
<dbReference type="PANTHER" id="PTHR33119:SF1">
    <property type="entry name" value="FE2OG DIOXYGENASE DOMAIN-CONTAINING PROTEIN"/>
    <property type="match status" value="1"/>
</dbReference>
<dbReference type="Pfam" id="PF14033">
    <property type="entry name" value="DUF4246"/>
    <property type="match status" value="1"/>
</dbReference>
<accession>A0A409X2R7</accession>
<sequence>MVRHKKPLPNIAQPEPGKTVLPGFGRPINYVPQEGDVDYIRDRFPSALSGQDMDERSTVIPMTTLRELTMLQLMNSITDKPEWYNKINNPEIVQKWREEALASGRDITQSMLDWCIAELQHNASKLPSDPAQHPPTFVYNGDVYKSDVAVSPELKRSLQEAVRAFEAKIPERLKDWHPESDEKVWDLVHPSLFPLIYGRTRVLANGETTTLEDCVRRSGEGVVAVGVAEEGKEEEETMEWGVRVQPWGAPVLKKPYS</sequence>
<protein>
    <submittedName>
        <fullName evidence="3">Uncharacterized protein</fullName>
    </submittedName>
</protein>
<dbReference type="InterPro" id="IPR049192">
    <property type="entry name" value="DUF4246_C"/>
</dbReference>